<evidence type="ECO:0000313" key="1">
    <source>
        <dbReference type="EMBL" id="PYC77329.1"/>
    </source>
</evidence>
<name>A0A2V4N0Q9_9ACTN</name>
<evidence type="ECO:0000313" key="2">
    <source>
        <dbReference type="Proteomes" id="UP000248039"/>
    </source>
</evidence>
<reference evidence="1 2" key="1">
    <citation type="submission" date="2018-03" db="EMBL/GenBank/DDBJ databases">
        <title>Bioinformatic expansion and discovery of thiopeptide antibiotics.</title>
        <authorList>
            <person name="Schwalen C.J."/>
            <person name="Hudson G.A."/>
            <person name="Mitchell D.A."/>
        </authorList>
    </citation>
    <scope>NUCLEOTIDE SEQUENCE [LARGE SCALE GENOMIC DNA]</scope>
    <source>
        <strain evidence="1 2">ATCC 21389</strain>
    </source>
</reference>
<gene>
    <name evidence="1" type="ORF">C7C46_18970</name>
</gene>
<organism evidence="1 2">
    <name type="scientific">Streptomyces tateyamensis</name>
    <dbReference type="NCBI Taxonomy" id="565073"/>
    <lineage>
        <taxon>Bacteria</taxon>
        <taxon>Bacillati</taxon>
        <taxon>Actinomycetota</taxon>
        <taxon>Actinomycetes</taxon>
        <taxon>Kitasatosporales</taxon>
        <taxon>Streptomycetaceae</taxon>
        <taxon>Streptomyces</taxon>
    </lineage>
</organism>
<keyword evidence="2" id="KW-1185">Reference proteome</keyword>
<protein>
    <submittedName>
        <fullName evidence="1">Uncharacterized protein</fullName>
    </submittedName>
</protein>
<proteinExistence type="predicted"/>
<dbReference type="RefSeq" id="WP_110671054.1">
    <property type="nucleotide sequence ID" value="NZ_PYBW01000068.1"/>
</dbReference>
<dbReference type="EMBL" id="PYBW01000068">
    <property type="protein sequence ID" value="PYC77329.1"/>
    <property type="molecule type" value="Genomic_DNA"/>
</dbReference>
<dbReference type="Proteomes" id="UP000248039">
    <property type="component" value="Unassembled WGS sequence"/>
</dbReference>
<accession>A0A2V4N0Q9</accession>
<sequence length="66" mass="6945">MAPSECPECVSLARELRAAEATFRPKVPGGRYTPDGSALTDARVKIRQHAQVCPTAPVPAKISGAL</sequence>
<comment type="caution">
    <text evidence="1">The sequence shown here is derived from an EMBL/GenBank/DDBJ whole genome shotgun (WGS) entry which is preliminary data.</text>
</comment>
<dbReference type="AlphaFoldDB" id="A0A2V4N0Q9"/>